<sequence>MVNNVEQCRQQKSVLYRLFFFTITSVQFLLTHNPPFEYRDFGRRNGSL</sequence>
<keyword evidence="1" id="KW-0812">Transmembrane</keyword>
<protein>
    <submittedName>
        <fullName evidence="2">Uncharacterized protein</fullName>
    </submittedName>
</protein>
<reference evidence="2 3" key="1">
    <citation type="submission" date="2018-11" db="EMBL/GenBank/DDBJ databases">
        <authorList>
            <consortium name="Pathogen Informatics"/>
        </authorList>
    </citation>
    <scope>NUCLEOTIDE SEQUENCE [LARGE SCALE GENOMIC DNA]</scope>
    <source>
        <strain evidence="2 3">Egypt</strain>
    </source>
</reference>
<evidence type="ECO:0000313" key="2">
    <source>
        <dbReference type="EMBL" id="VDP96224.1"/>
    </source>
</evidence>
<dbReference type="EMBL" id="UZAN01077861">
    <property type="protein sequence ID" value="VDP96224.1"/>
    <property type="molecule type" value="Genomic_DNA"/>
</dbReference>
<keyword evidence="1" id="KW-0472">Membrane</keyword>
<accession>A0A3P8ISU5</accession>
<evidence type="ECO:0000256" key="1">
    <source>
        <dbReference type="SAM" id="Phobius"/>
    </source>
</evidence>
<keyword evidence="1" id="KW-1133">Transmembrane helix</keyword>
<gene>
    <name evidence="2" type="ORF">ECPE_LOCUS18377</name>
</gene>
<keyword evidence="3" id="KW-1185">Reference proteome</keyword>
<proteinExistence type="predicted"/>
<evidence type="ECO:0000313" key="3">
    <source>
        <dbReference type="Proteomes" id="UP000272942"/>
    </source>
</evidence>
<feature type="transmembrane region" description="Helical" evidence="1">
    <location>
        <begin position="14"/>
        <end position="30"/>
    </location>
</feature>
<dbReference type="AlphaFoldDB" id="A0A3P8ISU5"/>
<dbReference type="Proteomes" id="UP000272942">
    <property type="component" value="Unassembled WGS sequence"/>
</dbReference>
<organism evidence="2 3">
    <name type="scientific">Echinostoma caproni</name>
    <dbReference type="NCBI Taxonomy" id="27848"/>
    <lineage>
        <taxon>Eukaryota</taxon>
        <taxon>Metazoa</taxon>
        <taxon>Spiralia</taxon>
        <taxon>Lophotrochozoa</taxon>
        <taxon>Platyhelminthes</taxon>
        <taxon>Trematoda</taxon>
        <taxon>Digenea</taxon>
        <taxon>Plagiorchiida</taxon>
        <taxon>Echinostomata</taxon>
        <taxon>Echinostomatoidea</taxon>
        <taxon>Echinostomatidae</taxon>
        <taxon>Echinostoma</taxon>
    </lineage>
</organism>
<name>A0A3P8ISU5_9TREM</name>